<dbReference type="EMBL" id="BJVJ01000100">
    <property type="protein sequence ID" value="GEL26610.1"/>
    <property type="molecule type" value="Genomic_DNA"/>
</dbReference>
<comment type="caution">
    <text evidence="1">The sequence shown here is derived from an EMBL/GenBank/DDBJ whole genome shotgun (WGS) entry which is preliminary data.</text>
</comment>
<sequence>MLVPAVKQVVRGVEDRALRVLTAAGVRRSQETLAEQARDYWVGGGGDRWRSDSHWRDADVFSGNDLWSDLGRRHLAMVERAERALGRPADRWGRIVEWGCGGGANAVHFAPRADEFVGVDVAAESLVECGTQVGAVCDTPWKPVLVDVAHPEDAAAGIGSCDLWLSYYVFELLPTREYGARLLTLAHRMLRPGGIASIQIKYSDGTWATRPRRWGYRSSVAGMTAYRVEEFWELATRVGFAPELVELRPQDDLDRRYAYFTLRRP</sequence>
<dbReference type="Proteomes" id="UP000321685">
    <property type="component" value="Unassembled WGS sequence"/>
</dbReference>
<protein>
    <submittedName>
        <fullName evidence="1">Uncharacterized protein</fullName>
    </submittedName>
</protein>
<dbReference type="InterPro" id="IPR029063">
    <property type="entry name" value="SAM-dependent_MTases_sf"/>
</dbReference>
<gene>
    <name evidence="1" type="ORF">PSU4_55640</name>
</gene>
<name>A0A511DP72_9PSEU</name>
<accession>A0A511DP72</accession>
<dbReference type="AlphaFoldDB" id="A0A511DP72"/>
<dbReference type="Pfam" id="PF13489">
    <property type="entry name" value="Methyltransf_23"/>
    <property type="match status" value="1"/>
</dbReference>
<evidence type="ECO:0000313" key="2">
    <source>
        <dbReference type="Proteomes" id="UP000321685"/>
    </source>
</evidence>
<proteinExistence type="predicted"/>
<dbReference type="Gene3D" id="3.40.50.150">
    <property type="entry name" value="Vaccinia Virus protein VP39"/>
    <property type="match status" value="1"/>
</dbReference>
<keyword evidence="2" id="KW-1185">Reference proteome</keyword>
<dbReference type="SUPFAM" id="SSF53335">
    <property type="entry name" value="S-adenosyl-L-methionine-dependent methyltransferases"/>
    <property type="match status" value="1"/>
</dbReference>
<organism evidence="1 2">
    <name type="scientific">Pseudonocardia sulfidoxydans NBRC 16205</name>
    <dbReference type="NCBI Taxonomy" id="1223511"/>
    <lineage>
        <taxon>Bacteria</taxon>
        <taxon>Bacillati</taxon>
        <taxon>Actinomycetota</taxon>
        <taxon>Actinomycetes</taxon>
        <taxon>Pseudonocardiales</taxon>
        <taxon>Pseudonocardiaceae</taxon>
        <taxon>Pseudonocardia</taxon>
    </lineage>
</organism>
<reference evidence="1 2" key="1">
    <citation type="submission" date="2019-07" db="EMBL/GenBank/DDBJ databases">
        <title>Whole genome shotgun sequence of Pseudonocardia sulfidoxydans NBRC 16205.</title>
        <authorList>
            <person name="Hosoyama A."/>
            <person name="Uohara A."/>
            <person name="Ohji S."/>
            <person name="Ichikawa N."/>
        </authorList>
    </citation>
    <scope>NUCLEOTIDE SEQUENCE [LARGE SCALE GENOMIC DNA]</scope>
    <source>
        <strain evidence="1 2">NBRC 16205</strain>
    </source>
</reference>
<evidence type="ECO:0000313" key="1">
    <source>
        <dbReference type="EMBL" id="GEL26610.1"/>
    </source>
</evidence>
<dbReference type="CDD" id="cd02440">
    <property type="entry name" value="AdoMet_MTases"/>
    <property type="match status" value="1"/>
</dbReference>